<evidence type="ECO:0008006" key="4">
    <source>
        <dbReference type="Google" id="ProtNLM"/>
    </source>
</evidence>
<evidence type="ECO:0000313" key="2">
    <source>
        <dbReference type="EMBL" id="QGM94726.1"/>
    </source>
</evidence>
<keyword evidence="1" id="KW-0472">Membrane</keyword>
<gene>
    <name evidence="2" type="ORF">F7D13_12235</name>
</gene>
<accession>A0ABX6EMQ4</accession>
<feature type="transmembrane region" description="Helical" evidence="1">
    <location>
        <begin position="52"/>
        <end position="73"/>
    </location>
</feature>
<sequence>MPTPTCHSLSRMIVDSLFQTTSDKIAWVAAAGGMTAPAIADYLHGINGAAVWLGPPLAAIFIASKILLTWVQIKKEWWLKEKRSD</sequence>
<protein>
    <recommendedName>
        <fullName evidence="4">Holin</fullName>
    </recommendedName>
</protein>
<dbReference type="RefSeq" id="WP_154452931.1">
    <property type="nucleotide sequence ID" value="NZ_CP044328.1"/>
</dbReference>
<evidence type="ECO:0000313" key="3">
    <source>
        <dbReference type="Proteomes" id="UP000424673"/>
    </source>
</evidence>
<proteinExistence type="predicted"/>
<keyword evidence="3" id="KW-1185">Reference proteome</keyword>
<keyword evidence="1" id="KW-0812">Transmembrane</keyword>
<dbReference type="Proteomes" id="UP000424673">
    <property type="component" value="Chromosome"/>
</dbReference>
<reference evidence="3" key="1">
    <citation type="submission" date="2019-09" db="EMBL/GenBank/DDBJ databases">
        <title>Isolation and complete genome sequencing of Methylocystis species.</title>
        <authorList>
            <person name="Rumah B.L."/>
            <person name="Stead C.E."/>
            <person name="Stevens B.C."/>
            <person name="Minton N.P."/>
            <person name="Grosse-Honebrink A."/>
            <person name="Zhang Y."/>
        </authorList>
    </citation>
    <scope>NUCLEOTIDE SEQUENCE [LARGE SCALE GENOMIC DNA]</scope>
    <source>
        <strain evidence="3">BRCS1</strain>
    </source>
</reference>
<organism evidence="2 3">
    <name type="scientific">Methylocystis rosea</name>
    <dbReference type="NCBI Taxonomy" id="173366"/>
    <lineage>
        <taxon>Bacteria</taxon>
        <taxon>Pseudomonadati</taxon>
        <taxon>Pseudomonadota</taxon>
        <taxon>Alphaproteobacteria</taxon>
        <taxon>Hyphomicrobiales</taxon>
        <taxon>Methylocystaceae</taxon>
        <taxon>Methylocystis</taxon>
    </lineage>
</organism>
<name>A0ABX6EMQ4_9HYPH</name>
<keyword evidence="1" id="KW-1133">Transmembrane helix</keyword>
<reference evidence="2 3" key="2">
    <citation type="journal article" date="2021" name="AMB Express">
        <title>Isolation and characterisation of Methylocystis spp. for poly-3-hydroxybutyrate production using waste methane feedstocks.</title>
        <authorList>
            <person name="Rumah B.L."/>
            <person name="Stead C.E."/>
            <person name="Claxton Stevens B.H."/>
            <person name="Minton N.P."/>
            <person name="Grosse-Honebrink A."/>
            <person name="Zhang Y."/>
        </authorList>
    </citation>
    <scope>NUCLEOTIDE SEQUENCE [LARGE SCALE GENOMIC DNA]</scope>
    <source>
        <strain evidence="2 3">BRCS1</strain>
    </source>
</reference>
<dbReference type="EMBL" id="CP044328">
    <property type="protein sequence ID" value="QGM94726.1"/>
    <property type="molecule type" value="Genomic_DNA"/>
</dbReference>
<evidence type="ECO:0000256" key="1">
    <source>
        <dbReference type="SAM" id="Phobius"/>
    </source>
</evidence>